<evidence type="ECO:0000256" key="1">
    <source>
        <dbReference type="SAM" id="SignalP"/>
    </source>
</evidence>
<evidence type="ECO:0000313" key="3">
    <source>
        <dbReference type="Proteomes" id="UP001285441"/>
    </source>
</evidence>
<evidence type="ECO:0008006" key="4">
    <source>
        <dbReference type="Google" id="ProtNLM"/>
    </source>
</evidence>
<dbReference type="Proteomes" id="UP001285441">
    <property type="component" value="Unassembled WGS sequence"/>
</dbReference>
<accession>A0AAE0P0A6</accession>
<feature type="chain" id="PRO_5042062867" description="Secreted protein" evidence="1">
    <location>
        <begin position="19"/>
        <end position="134"/>
    </location>
</feature>
<feature type="signal peptide" evidence="1">
    <location>
        <begin position="1"/>
        <end position="18"/>
    </location>
</feature>
<proteinExistence type="predicted"/>
<name>A0AAE0P0A6_9PEZI</name>
<keyword evidence="3" id="KW-1185">Reference proteome</keyword>
<comment type="caution">
    <text evidence="2">The sequence shown here is derived from an EMBL/GenBank/DDBJ whole genome shotgun (WGS) entry which is preliminary data.</text>
</comment>
<organism evidence="2 3">
    <name type="scientific">Podospora didyma</name>
    <dbReference type="NCBI Taxonomy" id="330526"/>
    <lineage>
        <taxon>Eukaryota</taxon>
        <taxon>Fungi</taxon>
        <taxon>Dikarya</taxon>
        <taxon>Ascomycota</taxon>
        <taxon>Pezizomycotina</taxon>
        <taxon>Sordariomycetes</taxon>
        <taxon>Sordariomycetidae</taxon>
        <taxon>Sordariales</taxon>
        <taxon>Podosporaceae</taxon>
        <taxon>Podospora</taxon>
    </lineage>
</organism>
<gene>
    <name evidence="2" type="ORF">B0H63DRAFT_125296</name>
</gene>
<evidence type="ECO:0000313" key="2">
    <source>
        <dbReference type="EMBL" id="KAK3390889.1"/>
    </source>
</evidence>
<dbReference type="AlphaFoldDB" id="A0AAE0P0A6"/>
<dbReference type="EMBL" id="JAULSW010000002">
    <property type="protein sequence ID" value="KAK3390889.1"/>
    <property type="molecule type" value="Genomic_DNA"/>
</dbReference>
<reference evidence="2" key="2">
    <citation type="submission" date="2023-06" db="EMBL/GenBank/DDBJ databases">
        <authorList>
            <consortium name="Lawrence Berkeley National Laboratory"/>
            <person name="Haridas S."/>
            <person name="Hensen N."/>
            <person name="Bonometti L."/>
            <person name="Westerberg I."/>
            <person name="Brannstrom I.O."/>
            <person name="Guillou S."/>
            <person name="Cros-Aarteil S."/>
            <person name="Calhoun S."/>
            <person name="Kuo A."/>
            <person name="Mondo S."/>
            <person name="Pangilinan J."/>
            <person name="Riley R."/>
            <person name="LaButti K."/>
            <person name="Andreopoulos B."/>
            <person name="Lipzen A."/>
            <person name="Chen C."/>
            <person name="Yanf M."/>
            <person name="Daum C."/>
            <person name="Ng V."/>
            <person name="Clum A."/>
            <person name="Steindorff A."/>
            <person name="Ohm R."/>
            <person name="Martin F."/>
            <person name="Silar P."/>
            <person name="Natvig D."/>
            <person name="Lalanne C."/>
            <person name="Gautier V."/>
            <person name="Ament-velasquez S.L."/>
            <person name="Kruys A."/>
            <person name="Hutchinson M.I."/>
            <person name="Powell A.J."/>
            <person name="Barry K."/>
            <person name="Miller A.N."/>
            <person name="Grigoriev I.V."/>
            <person name="Debuchy R."/>
            <person name="Gladieux P."/>
            <person name="Thoren M.H."/>
            <person name="Johannesson H."/>
        </authorList>
    </citation>
    <scope>NUCLEOTIDE SEQUENCE</scope>
    <source>
        <strain evidence="2">CBS 232.78</strain>
    </source>
</reference>
<sequence>MACCRFIFAVALSRSVLIGLQDCNWSHAPYCILGRRRRRGLPSCPADQNSRFEHLSVLSCPLCPRFGIIEGANLRRAHSTISPQTSLHPCLRPGSEVRGSVDLAAIRSEATCQSQRGIHVLSPHKRLAPGHIEA</sequence>
<protein>
    <recommendedName>
        <fullName evidence="4">Secreted protein</fullName>
    </recommendedName>
</protein>
<keyword evidence="1" id="KW-0732">Signal</keyword>
<reference evidence="2" key="1">
    <citation type="journal article" date="2023" name="Mol. Phylogenet. Evol.">
        <title>Genome-scale phylogeny and comparative genomics of the fungal order Sordariales.</title>
        <authorList>
            <person name="Hensen N."/>
            <person name="Bonometti L."/>
            <person name="Westerberg I."/>
            <person name="Brannstrom I.O."/>
            <person name="Guillou S."/>
            <person name="Cros-Aarteil S."/>
            <person name="Calhoun S."/>
            <person name="Haridas S."/>
            <person name="Kuo A."/>
            <person name="Mondo S."/>
            <person name="Pangilinan J."/>
            <person name="Riley R."/>
            <person name="LaButti K."/>
            <person name="Andreopoulos B."/>
            <person name="Lipzen A."/>
            <person name="Chen C."/>
            <person name="Yan M."/>
            <person name="Daum C."/>
            <person name="Ng V."/>
            <person name="Clum A."/>
            <person name="Steindorff A."/>
            <person name="Ohm R.A."/>
            <person name="Martin F."/>
            <person name="Silar P."/>
            <person name="Natvig D.O."/>
            <person name="Lalanne C."/>
            <person name="Gautier V."/>
            <person name="Ament-Velasquez S.L."/>
            <person name="Kruys A."/>
            <person name="Hutchinson M.I."/>
            <person name="Powell A.J."/>
            <person name="Barry K."/>
            <person name="Miller A.N."/>
            <person name="Grigoriev I.V."/>
            <person name="Debuchy R."/>
            <person name="Gladieux P."/>
            <person name="Hiltunen Thoren M."/>
            <person name="Johannesson H."/>
        </authorList>
    </citation>
    <scope>NUCLEOTIDE SEQUENCE</scope>
    <source>
        <strain evidence="2">CBS 232.78</strain>
    </source>
</reference>